<proteinExistence type="predicted"/>
<reference evidence="1 2" key="1">
    <citation type="submission" date="2019-03" db="EMBL/GenBank/DDBJ databases">
        <title>Genomic Encyclopedia of Type Strains, Phase IV (KMG-IV): sequencing the most valuable type-strain genomes for metagenomic binning, comparative biology and taxonomic classification.</title>
        <authorList>
            <person name="Goeker M."/>
        </authorList>
    </citation>
    <scope>NUCLEOTIDE SEQUENCE [LARGE SCALE GENOMIC DNA]</scope>
    <source>
        <strain evidence="1 2">DSM 21667</strain>
    </source>
</reference>
<dbReference type="Proteomes" id="UP000295293">
    <property type="component" value="Unassembled WGS sequence"/>
</dbReference>
<sequence length="313" mass="34439">MPVPHEITSAFSDAQLPLCRALAEMLDEHFVHRTERRGCGYTQATRFLSDFVNRPRDPVDTHDLRMFADWPMAATEALGQHLVDEQVALGWRALLALPTVEVEPTGDDEGRHYLLRLRDALQHFHASLALEESHLFLALLSDVLTGCGQDGADLPGMIDKPKIGSCSQAEEYFLEIAHGRVRRGGSVNTIVGPAGQPILLEKVGLGEAHSAIVIAPVRIFGVTVPPGSLCALRYNDTVEPGQRARHGWIFPAATLHSVRFLRLTTLVVSPAARRRAFSQQMELQARSNMFSPMTTTIEHLVQFARGELSAVSA</sequence>
<name>A0A4R6YGQ7_9GAMM</name>
<comment type="caution">
    <text evidence="1">The sequence shown here is derived from an EMBL/GenBank/DDBJ whole genome shotgun (WGS) entry which is preliminary data.</text>
</comment>
<dbReference type="EMBL" id="SNZH01000034">
    <property type="protein sequence ID" value="TDR35765.1"/>
    <property type="molecule type" value="Genomic_DNA"/>
</dbReference>
<dbReference type="AlphaFoldDB" id="A0A4R6YGQ7"/>
<accession>A0A4R6YGQ7</accession>
<evidence type="ECO:0000313" key="2">
    <source>
        <dbReference type="Proteomes" id="UP000295293"/>
    </source>
</evidence>
<protein>
    <submittedName>
        <fullName evidence="1">Uncharacterized protein</fullName>
    </submittedName>
</protein>
<gene>
    <name evidence="1" type="ORF">DFR29_1346</name>
</gene>
<organism evidence="1 2">
    <name type="scientific">Tahibacter aquaticus</name>
    <dbReference type="NCBI Taxonomy" id="520092"/>
    <lineage>
        <taxon>Bacteria</taxon>
        <taxon>Pseudomonadati</taxon>
        <taxon>Pseudomonadota</taxon>
        <taxon>Gammaproteobacteria</taxon>
        <taxon>Lysobacterales</taxon>
        <taxon>Rhodanobacteraceae</taxon>
        <taxon>Tahibacter</taxon>
    </lineage>
</organism>
<keyword evidence="2" id="KW-1185">Reference proteome</keyword>
<evidence type="ECO:0000313" key="1">
    <source>
        <dbReference type="EMBL" id="TDR35765.1"/>
    </source>
</evidence>